<dbReference type="EMBL" id="BAABGP010000008">
    <property type="protein sequence ID" value="GAA4481830.1"/>
    <property type="molecule type" value="Genomic_DNA"/>
</dbReference>
<evidence type="ECO:0000256" key="1">
    <source>
        <dbReference type="SAM" id="MobiDB-lite"/>
    </source>
</evidence>
<keyword evidence="2" id="KW-0472">Membrane</keyword>
<name>A0ABP8P4L5_9MICO</name>
<accession>A0ABP8P4L5</accession>
<evidence type="ECO:0000256" key="2">
    <source>
        <dbReference type="SAM" id="Phobius"/>
    </source>
</evidence>
<dbReference type="RefSeq" id="WP_345185126.1">
    <property type="nucleotide sequence ID" value="NZ_BAABGP010000008.1"/>
</dbReference>
<keyword evidence="2" id="KW-1133">Transmembrane helix</keyword>
<sequence length="151" mass="15096">MKPLQSRPALIRSVPFWILLVASVGLAAGGAVLIAQHLGTMTKTLGDGSATGLEVYGGQSWIVVGATLLGTGVLGVLLALALAAATALVAAATPVVAAETAAEPFTDFSDSAETVDAPAPEVADVEDAVTEEASAEEAEAEAEEIEPVGTR</sequence>
<feature type="transmembrane region" description="Helical" evidence="2">
    <location>
        <begin position="16"/>
        <end position="38"/>
    </location>
</feature>
<organism evidence="3 4">
    <name type="scientific">Microbacterium panaciterrae</name>
    <dbReference type="NCBI Taxonomy" id="985759"/>
    <lineage>
        <taxon>Bacteria</taxon>
        <taxon>Bacillati</taxon>
        <taxon>Actinomycetota</taxon>
        <taxon>Actinomycetes</taxon>
        <taxon>Micrococcales</taxon>
        <taxon>Microbacteriaceae</taxon>
        <taxon>Microbacterium</taxon>
    </lineage>
</organism>
<reference evidence="4" key="1">
    <citation type="journal article" date="2019" name="Int. J. Syst. Evol. Microbiol.">
        <title>The Global Catalogue of Microorganisms (GCM) 10K type strain sequencing project: providing services to taxonomists for standard genome sequencing and annotation.</title>
        <authorList>
            <consortium name="The Broad Institute Genomics Platform"/>
            <consortium name="The Broad Institute Genome Sequencing Center for Infectious Disease"/>
            <person name="Wu L."/>
            <person name="Ma J."/>
        </authorList>
    </citation>
    <scope>NUCLEOTIDE SEQUENCE [LARGE SCALE GENOMIC DNA]</scope>
    <source>
        <strain evidence="4">JCM 17839</strain>
    </source>
</reference>
<feature type="transmembrane region" description="Helical" evidence="2">
    <location>
        <begin position="58"/>
        <end position="83"/>
    </location>
</feature>
<feature type="region of interest" description="Disordered" evidence="1">
    <location>
        <begin position="126"/>
        <end position="151"/>
    </location>
</feature>
<gene>
    <name evidence="3" type="ORF">GCM10023171_10870</name>
</gene>
<dbReference type="Proteomes" id="UP001500731">
    <property type="component" value="Unassembled WGS sequence"/>
</dbReference>
<keyword evidence="2" id="KW-0812">Transmembrane</keyword>
<proteinExistence type="predicted"/>
<evidence type="ECO:0008006" key="5">
    <source>
        <dbReference type="Google" id="ProtNLM"/>
    </source>
</evidence>
<evidence type="ECO:0000313" key="4">
    <source>
        <dbReference type="Proteomes" id="UP001500731"/>
    </source>
</evidence>
<protein>
    <recommendedName>
        <fullName evidence="5">Dinucleotide-utilizing enzyme</fullName>
    </recommendedName>
</protein>
<keyword evidence="4" id="KW-1185">Reference proteome</keyword>
<comment type="caution">
    <text evidence="3">The sequence shown here is derived from an EMBL/GenBank/DDBJ whole genome shotgun (WGS) entry which is preliminary data.</text>
</comment>
<evidence type="ECO:0000313" key="3">
    <source>
        <dbReference type="EMBL" id="GAA4481830.1"/>
    </source>
</evidence>